<proteinExistence type="predicted"/>
<dbReference type="AlphaFoldDB" id="A0A4R3J8U3"/>
<sequence length="204" mass="23063">MTNTAIRQAPQTRPELTMPEPEAALLRAEYAQAGVILEYGSGGSTVLAGEMPGKTVLSVESDKDWALMMRAWFRDNPPAEGASVDVIWSDVGETKEWGRPVNDREWRRYPRYALEAWGLPEFRHPDVVLVDGRFREGCALAASFMAQRPLVLLFDDYAQRKNYHAVEEFLGTPEMTGRMARFDVTPQPVPPAQLLRIMQLMVRP</sequence>
<keyword evidence="2" id="KW-1185">Reference proteome</keyword>
<evidence type="ECO:0008006" key="3">
    <source>
        <dbReference type="Google" id="ProtNLM"/>
    </source>
</evidence>
<dbReference type="RefSeq" id="WP_243651932.1">
    <property type="nucleotide sequence ID" value="NZ_SLZU01000009.1"/>
</dbReference>
<accession>A0A4R3J8U3</accession>
<reference evidence="1 2" key="1">
    <citation type="submission" date="2019-03" db="EMBL/GenBank/DDBJ databases">
        <title>Genomic Encyclopedia of Type Strains, Phase IV (KMG-IV): sequencing the most valuable type-strain genomes for metagenomic binning, comparative biology and taxonomic classification.</title>
        <authorList>
            <person name="Goeker M."/>
        </authorList>
    </citation>
    <scope>NUCLEOTIDE SEQUENCE [LARGE SCALE GENOMIC DNA]</scope>
    <source>
        <strain evidence="1 2">DSM 104836</strain>
    </source>
</reference>
<evidence type="ECO:0000313" key="1">
    <source>
        <dbReference type="EMBL" id="TCS62278.1"/>
    </source>
</evidence>
<protein>
    <recommendedName>
        <fullName evidence="3">Methyltransferase family protein</fullName>
    </recommendedName>
</protein>
<dbReference type="EMBL" id="SLZU01000009">
    <property type="protein sequence ID" value="TCS62278.1"/>
    <property type="molecule type" value="Genomic_DNA"/>
</dbReference>
<dbReference type="Proteomes" id="UP000295696">
    <property type="component" value="Unassembled WGS sequence"/>
</dbReference>
<dbReference type="InterPro" id="IPR029063">
    <property type="entry name" value="SAM-dependent_MTases_sf"/>
</dbReference>
<name>A0A4R3J8U3_9RHOB</name>
<dbReference type="Gene3D" id="3.40.50.150">
    <property type="entry name" value="Vaccinia Virus protein VP39"/>
    <property type="match status" value="1"/>
</dbReference>
<organism evidence="1 2">
    <name type="scientific">Primorskyibacter sedentarius</name>
    <dbReference type="NCBI Taxonomy" id="745311"/>
    <lineage>
        <taxon>Bacteria</taxon>
        <taxon>Pseudomonadati</taxon>
        <taxon>Pseudomonadota</taxon>
        <taxon>Alphaproteobacteria</taxon>
        <taxon>Rhodobacterales</taxon>
        <taxon>Roseobacteraceae</taxon>
        <taxon>Primorskyibacter</taxon>
    </lineage>
</organism>
<evidence type="ECO:0000313" key="2">
    <source>
        <dbReference type="Proteomes" id="UP000295696"/>
    </source>
</evidence>
<comment type="caution">
    <text evidence="1">The sequence shown here is derived from an EMBL/GenBank/DDBJ whole genome shotgun (WGS) entry which is preliminary data.</text>
</comment>
<gene>
    <name evidence="1" type="ORF">EDD52_10917</name>
</gene>